<feature type="transmembrane region" description="Helical" evidence="6">
    <location>
        <begin position="317"/>
        <end position="338"/>
    </location>
</feature>
<keyword evidence="5 6" id="KW-0472">Membrane</keyword>
<comment type="subcellular location">
    <subcellularLocation>
        <location evidence="1">Cell membrane</location>
        <topology evidence="1">Multi-pass membrane protein</topology>
    </subcellularLocation>
</comment>
<accession>A0A410PT04</accession>
<keyword evidence="4 6" id="KW-1133">Transmembrane helix</keyword>
<dbReference type="AlphaFoldDB" id="A0A410PT04"/>
<dbReference type="EMBL" id="CP035281">
    <property type="protein sequence ID" value="QAT42092.1"/>
    <property type="molecule type" value="Genomic_DNA"/>
</dbReference>
<feature type="transmembrane region" description="Helical" evidence="6">
    <location>
        <begin position="288"/>
        <end position="305"/>
    </location>
</feature>
<keyword evidence="8" id="KW-1185">Reference proteome</keyword>
<evidence type="ECO:0000313" key="7">
    <source>
        <dbReference type="EMBL" id="QAT42092.1"/>
    </source>
</evidence>
<protein>
    <submittedName>
        <fullName evidence="7">YfcC family protein</fullName>
    </submittedName>
</protein>
<dbReference type="Proteomes" id="UP000287601">
    <property type="component" value="Chromosome"/>
</dbReference>
<evidence type="ECO:0000256" key="4">
    <source>
        <dbReference type="ARBA" id="ARBA00022989"/>
    </source>
</evidence>
<sequence>MEKEQKKEIIQEEPKEKKRGINTFVLLFSVLVAMTILTYILPAGQYDRQEVDGRNVVVQGTYHQVDRTPVDIFHLFTAIHEGLVEAAPIVFYVIIIGGMINVMNSTGALNGLLSTTAEKLSHRRLAFIAILMLLFSLGGSFIGMAEESLMYLPIIIPFALALGFDTFTGCAIVLLGMSIGFTTAVMNPFTIGIAQGIAELPIFSGLHLRLGLYIVVYIAAVAFVYNHAKKVAKDPSAGIWGDRRYEGVATIENAEFTIRHKLILVAFVGAILCLVVGVIKYGFYMAEYSGVFIIVSIIFAILGKMSSHEYIDSFMEGAQGILSGALICGFARGIVVVLTNGNIIDTILNGAATVLEQTSTSICAAGMFVVQAILHLLVPSGSGQAMLTMPIMVPLADLLHVTRQTACLIFTLADGIGNTILPTSGYFMAALAVAGLSWGQWAKKMWPFVLGEYLVAIVVVVIANSMGYGPF</sequence>
<keyword evidence="3 6" id="KW-0812">Transmembrane</keyword>
<dbReference type="OrthoDB" id="255482at2"/>
<proteinExistence type="predicted"/>
<feature type="transmembrane region" description="Helical" evidence="6">
    <location>
        <begin position="89"/>
        <end position="113"/>
    </location>
</feature>
<keyword evidence="2" id="KW-1003">Cell membrane</keyword>
<dbReference type="Pfam" id="PF03606">
    <property type="entry name" value="DcuC"/>
    <property type="match status" value="1"/>
</dbReference>
<evidence type="ECO:0000256" key="2">
    <source>
        <dbReference type="ARBA" id="ARBA00022475"/>
    </source>
</evidence>
<evidence type="ECO:0000256" key="3">
    <source>
        <dbReference type="ARBA" id="ARBA00022692"/>
    </source>
</evidence>
<feature type="transmembrane region" description="Helical" evidence="6">
    <location>
        <begin position="419"/>
        <end position="438"/>
    </location>
</feature>
<feature type="transmembrane region" description="Helical" evidence="6">
    <location>
        <begin position="210"/>
        <end position="228"/>
    </location>
</feature>
<feature type="transmembrane region" description="Helical" evidence="6">
    <location>
        <begin position="125"/>
        <end position="145"/>
    </location>
</feature>
<evidence type="ECO:0000256" key="5">
    <source>
        <dbReference type="ARBA" id="ARBA00023136"/>
    </source>
</evidence>
<organism evidence="7 8">
    <name type="scientific">Aminipila luticellarii</name>
    <dbReference type="NCBI Taxonomy" id="2507160"/>
    <lineage>
        <taxon>Bacteria</taxon>
        <taxon>Bacillati</taxon>
        <taxon>Bacillota</taxon>
        <taxon>Clostridia</taxon>
        <taxon>Peptostreptococcales</taxon>
        <taxon>Anaerovoracaceae</taxon>
        <taxon>Aminipila</taxon>
    </lineage>
</organism>
<feature type="transmembrane region" description="Helical" evidence="6">
    <location>
        <begin position="21"/>
        <end position="41"/>
    </location>
</feature>
<feature type="transmembrane region" description="Helical" evidence="6">
    <location>
        <begin position="450"/>
        <end position="468"/>
    </location>
</feature>
<dbReference type="InterPro" id="IPR051679">
    <property type="entry name" value="DASS-Related_Transporters"/>
</dbReference>
<evidence type="ECO:0000256" key="6">
    <source>
        <dbReference type="SAM" id="Phobius"/>
    </source>
</evidence>
<dbReference type="PANTHER" id="PTHR43652:SF2">
    <property type="entry name" value="BASIC AMINO ACID ANTIPORTER YFCC-RELATED"/>
    <property type="match status" value="1"/>
</dbReference>
<dbReference type="PANTHER" id="PTHR43652">
    <property type="entry name" value="BASIC AMINO ACID ANTIPORTER YFCC-RELATED"/>
    <property type="match status" value="1"/>
</dbReference>
<dbReference type="RefSeq" id="WP_128744746.1">
    <property type="nucleotide sequence ID" value="NZ_CP035281.1"/>
</dbReference>
<evidence type="ECO:0000313" key="8">
    <source>
        <dbReference type="Proteomes" id="UP000287601"/>
    </source>
</evidence>
<evidence type="ECO:0000256" key="1">
    <source>
        <dbReference type="ARBA" id="ARBA00004651"/>
    </source>
</evidence>
<name>A0A410PT04_9FIRM</name>
<dbReference type="InterPro" id="IPR018385">
    <property type="entry name" value="C4_dicarb_anaerob_car-like"/>
</dbReference>
<reference evidence="7 8" key="1">
    <citation type="submission" date="2019-01" db="EMBL/GenBank/DDBJ databases">
        <title>Draft genomes of a novel of Aminipila strains.</title>
        <authorList>
            <person name="Ma S."/>
        </authorList>
    </citation>
    <scope>NUCLEOTIDE SEQUENCE [LARGE SCALE GENOMIC DNA]</scope>
    <source>
        <strain evidence="8">JN-39</strain>
    </source>
</reference>
<dbReference type="GO" id="GO:0005886">
    <property type="term" value="C:plasma membrane"/>
    <property type="evidence" value="ECO:0007669"/>
    <property type="project" value="UniProtKB-SubCell"/>
</dbReference>
<gene>
    <name evidence="7" type="ORF">EQM06_01960</name>
</gene>
<feature type="transmembrane region" description="Helical" evidence="6">
    <location>
        <begin position="262"/>
        <end position="282"/>
    </location>
</feature>
<feature type="transmembrane region" description="Helical" evidence="6">
    <location>
        <begin position="151"/>
        <end position="177"/>
    </location>
</feature>
<dbReference type="KEGG" id="amij:EQM06_01960"/>
<feature type="transmembrane region" description="Helical" evidence="6">
    <location>
        <begin position="358"/>
        <end position="378"/>
    </location>
</feature>